<dbReference type="GO" id="GO:0003676">
    <property type="term" value="F:nucleic acid binding"/>
    <property type="evidence" value="ECO:0007669"/>
    <property type="project" value="InterPro"/>
</dbReference>
<dbReference type="CDD" id="cd20736">
    <property type="entry name" value="PoNe_Nuclease"/>
    <property type="match status" value="1"/>
</dbReference>
<protein>
    <recommendedName>
        <fullName evidence="2">UPF0102 protein XE03_0585</fullName>
    </recommendedName>
</protein>
<dbReference type="NCBIfam" id="TIGR00252">
    <property type="entry name" value="YraN family protein"/>
    <property type="match status" value="1"/>
</dbReference>
<dbReference type="AlphaFoldDB" id="A0A101I3A2"/>
<comment type="caution">
    <text evidence="3">The sequence shown here is derived from an EMBL/GenBank/DDBJ whole genome shotgun (WGS) entry which is preliminary data.</text>
</comment>
<name>A0A101I3A2_UNCT6</name>
<dbReference type="InterPro" id="IPR003509">
    <property type="entry name" value="UPF0102_YraN-like"/>
</dbReference>
<evidence type="ECO:0000313" key="3">
    <source>
        <dbReference type="EMBL" id="KUK87694.1"/>
    </source>
</evidence>
<dbReference type="PANTHER" id="PTHR34039:SF1">
    <property type="entry name" value="UPF0102 PROTEIN YRAN"/>
    <property type="match status" value="1"/>
</dbReference>
<reference evidence="4" key="1">
    <citation type="journal article" date="2015" name="MBio">
        <title>Genome-Resolved Metagenomic Analysis Reveals Roles for Candidate Phyla and Other Microbial Community Members in Biogeochemical Transformations in Oil Reservoirs.</title>
        <authorList>
            <person name="Hu P."/>
            <person name="Tom L."/>
            <person name="Singh A."/>
            <person name="Thomas B.C."/>
            <person name="Baker B.J."/>
            <person name="Piceno Y.M."/>
            <person name="Andersen G.L."/>
            <person name="Banfield J.F."/>
        </authorList>
    </citation>
    <scope>NUCLEOTIDE SEQUENCE [LARGE SCALE GENOMIC DNA]</scope>
</reference>
<comment type="similarity">
    <text evidence="1 2">Belongs to the UPF0102 family.</text>
</comment>
<proteinExistence type="inferred from homology"/>
<accession>A0A101I3A2</accession>
<dbReference type="Pfam" id="PF02021">
    <property type="entry name" value="UPF0102"/>
    <property type="match status" value="1"/>
</dbReference>
<dbReference type="Gene3D" id="3.40.1350.10">
    <property type="match status" value="1"/>
</dbReference>
<dbReference type="InterPro" id="IPR011856">
    <property type="entry name" value="tRNA_endonuc-like_dom_sf"/>
</dbReference>
<dbReference type="EMBL" id="LGGX01000003">
    <property type="protein sequence ID" value="KUK87694.1"/>
    <property type="molecule type" value="Genomic_DNA"/>
</dbReference>
<evidence type="ECO:0000313" key="4">
    <source>
        <dbReference type="Proteomes" id="UP000053467"/>
    </source>
</evidence>
<dbReference type="Proteomes" id="UP000053467">
    <property type="component" value="Unassembled WGS sequence"/>
</dbReference>
<dbReference type="InterPro" id="IPR011335">
    <property type="entry name" value="Restrct_endonuc-II-like"/>
</dbReference>
<dbReference type="SUPFAM" id="SSF52980">
    <property type="entry name" value="Restriction endonuclease-like"/>
    <property type="match status" value="1"/>
</dbReference>
<organism evidence="3 4">
    <name type="scientific">candidate division TA06 bacterium 34_109</name>
    <dbReference type="NCBI Taxonomy" id="1635277"/>
    <lineage>
        <taxon>Bacteria</taxon>
        <taxon>Bacteria division TA06</taxon>
    </lineage>
</organism>
<dbReference type="NCBIfam" id="NF009150">
    <property type="entry name" value="PRK12497.1-3"/>
    <property type="match status" value="1"/>
</dbReference>
<evidence type="ECO:0000256" key="1">
    <source>
        <dbReference type="ARBA" id="ARBA00006738"/>
    </source>
</evidence>
<evidence type="ECO:0000256" key="2">
    <source>
        <dbReference type="HAMAP-Rule" id="MF_00048"/>
    </source>
</evidence>
<gene>
    <name evidence="3" type="ORF">XE03_0585</name>
</gene>
<dbReference type="HAMAP" id="MF_00048">
    <property type="entry name" value="UPF0102"/>
    <property type="match status" value="1"/>
</dbReference>
<dbReference type="PANTHER" id="PTHR34039">
    <property type="entry name" value="UPF0102 PROTEIN YRAN"/>
    <property type="match status" value="1"/>
</dbReference>
<sequence>MIRSENISKGKSGEDLASKYLLKQGFQIVEKNFRSGRFGEIDIVCKKDDLLVFVEVRSKTNLNRGTPAESINNLKRERILKSAKYFLMKYPKYSNFNLRFDFIGIKVKGKFFRKTEIEHIENVFSCDEF</sequence>